<dbReference type="GO" id="GO:0048024">
    <property type="term" value="P:regulation of mRNA splicing, via spliceosome"/>
    <property type="evidence" value="ECO:0007669"/>
    <property type="project" value="TreeGrafter"/>
</dbReference>
<dbReference type="EMBL" id="CAJJDM010000012">
    <property type="protein sequence ID" value="CAD8050739.1"/>
    <property type="molecule type" value="Genomic_DNA"/>
</dbReference>
<evidence type="ECO:0000313" key="3">
    <source>
        <dbReference type="EMBL" id="CAD8050739.1"/>
    </source>
</evidence>
<dbReference type="PANTHER" id="PTHR23148:SF0">
    <property type="entry name" value="SERINE_ARGININE REPETITIVE MATRIX PROTEIN 1"/>
    <property type="match status" value="1"/>
</dbReference>
<dbReference type="OMA" id="FEDEIVC"/>
<keyword evidence="4" id="KW-1185">Reference proteome</keyword>
<accession>A0A8S1K645</accession>
<organism evidence="3 4">
    <name type="scientific">Paramecium primaurelia</name>
    <dbReference type="NCBI Taxonomy" id="5886"/>
    <lineage>
        <taxon>Eukaryota</taxon>
        <taxon>Sar</taxon>
        <taxon>Alveolata</taxon>
        <taxon>Ciliophora</taxon>
        <taxon>Intramacronucleata</taxon>
        <taxon>Oligohymenophorea</taxon>
        <taxon>Peniculida</taxon>
        <taxon>Parameciidae</taxon>
        <taxon>Paramecium</taxon>
    </lineage>
</organism>
<dbReference type="SMART" id="SM00311">
    <property type="entry name" value="PWI"/>
    <property type="match status" value="1"/>
</dbReference>
<reference evidence="3" key="1">
    <citation type="submission" date="2021-01" db="EMBL/GenBank/DDBJ databases">
        <authorList>
            <consortium name="Genoscope - CEA"/>
            <person name="William W."/>
        </authorList>
    </citation>
    <scope>NUCLEOTIDE SEQUENCE</scope>
</reference>
<dbReference type="Proteomes" id="UP000688137">
    <property type="component" value="Unassembled WGS sequence"/>
</dbReference>
<feature type="coiled-coil region" evidence="1">
    <location>
        <begin position="125"/>
        <end position="155"/>
    </location>
</feature>
<dbReference type="PROSITE" id="PS51025">
    <property type="entry name" value="PWI"/>
    <property type="match status" value="1"/>
</dbReference>
<name>A0A8S1K645_PARPR</name>
<feature type="domain" description="PWI" evidence="2">
    <location>
        <begin position="27"/>
        <end position="130"/>
    </location>
</feature>
<gene>
    <name evidence="3" type="ORF">PPRIM_AZ9-3.1.T0170208</name>
</gene>
<evidence type="ECO:0000313" key="4">
    <source>
        <dbReference type="Proteomes" id="UP000688137"/>
    </source>
</evidence>
<dbReference type="AlphaFoldDB" id="A0A8S1K645"/>
<dbReference type="PANTHER" id="PTHR23148">
    <property type="entry name" value="SERINE/ARGININE REGULATED NUCLEAR MATRIX PROTEIN"/>
    <property type="match status" value="1"/>
</dbReference>
<dbReference type="InterPro" id="IPR052225">
    <property type="entry name" value="Ser/Arg_repetitive_matrix"/>
</dbReference>
<sequence length="172" mass="20491">MAGNFFKGTSTDQDSRFGDKERKLIMNKQWPEVFNRKLNMKNIDLSVIKPWIEKKMIQYIGIEDEVVQRQIINYLEQQSEDIRGPDPKVLSIQIMGYFEKNTLPFMTELWNLLVDAEGQDSGIPNQLLDSKKLEYEEKKKELQRLLERQKLLYQAIEYSEKTRKKTKLEQQQ</sequence>
<keyword evidence="1" id="KW-0175">Coiled coil</keyword>
<dbReference type="InterPro" id="IPR002483">
    <property type="entry name" value="PWI_dom"/>
</dbReference>
<protein>
    <recommendedName>
        <fullName evidence="2">PWI domain-containing protein</fullName>
    </recommendedName>
</protein>
<evidence type="ECO:0000259" key="2">
    <source>
        <dbReference type="PROSITE" id="PS51025"/>
    </source>
</evidence>
<comment type="caution">
    <text evidence="3">The sequence shown here is derived from an EMBL/GenBank/DDBJ whole genome shotgun (WGS) entry which is preliminary data.</text>
</comment>
<dbReference type="GO" id="GO:0005681">
    <property type="term" value="C:spliceosomal complex"/>
    <property type="evidence" value="ECO:0007669"/>
    <property type="project" value="TreeGrafter"/>
</dbReference>
<proteinExistence type="predicted"/>
<dbReference type="GO" id="GO:0003723">
    <property type="term" value="F:RNA binding"/>
    <property type="evidence" value="ECO:0007669"/>
    <property type="project" value="TreeGrafter"/>
</dbReference>
<dbReference type="Pfam" id="PF01480">
    <property type="entry name" value="PWI"/>
    <property type="match status" value="1"/>
</dbReference>
<evidence type="ECO:0000256" key="1">
    <source>
        <dbReference type="SAM" id="Coils"/>
    </source>
</evidence>